<proteinExistence type="inferred from homology"/>
<dbReference type="InterPro" id="IPR036291">
    <property type="entry name" value="NAD(P)-bd_dom_sf"/>
</dbReference>
<comment type="similarity">
    <text evidence="1">Belongs to the short-chain dehydrogenases/reductases (SDR) family.</text>
</comment>
<organism evidence="3 4">
    <name type="scientific">Streptomyces violaceusniger (strain Tu 4113)</name>
    <dbReference type="NCBI Taxonomy" id="653045"/>
    <lineage>
        <taxon>Bacteria</taxon>
        <taxon>Bacillati</taxon>
        <taxon>Actinomycetota</taxon>
        <taxon>Actinomycetes</taxon>
        <taxon>Kitasatosporales</taxon>
        <taxon>Streptomycetaceae</taxon>
        <taxon>Streptomyces</taxon>
        <taxon>Streptomyces violaceusniger group</taxon>
    </lineage>
</organism>
<dbReference type="KEGG" id="svl:Strvi_0231"/>
<accession>G2PHK1</accession>
<reference evidence="3" key="1">
    <citation type="submission" date="2011-08" db="EMBL/GenBank/DDBJ databases">
        <title>Complete sequence of plasmid 2 of Streptomyces violaceusniger Tu 4113.</title>
        <authorList>
            <consortium name="US DOE Joint Genome Institute"/>
            <person name="Lucas S."/>
            <person name="Han J."/>
            <person name="Lapidus A."/>
            <person name="Cheng J.-F."/>
            <person name="Goodwin L."/>
            <person name="Pitluck S."/>
            <person name="Peters L."/>
            <person name="Ivanova N."/>
            <person name="Daligault H."/>
            <person name="Detter J.C."/>
            <person name="Han C."/>
            <person name="Tapia R."/>
            <person name="Land M."/>
            <person name="Hauser L."/>
            <person name="Kyrpides N."/>
            <person name="Ivanova N."/>
            <person name="Pagani I."/>
            <person name="Hagen A."/>
            <person name="Katz L."/>
            <person name="Fiedler H.-P."/>
            <person name="Keasling J."/>
            <person name="Fortman J."/>
            <person name="Woyke T."/>
        </authorList>
    </citation>
    <scope>NUCLEOTIDE SEQUENCE [LARGE SCALE GENOMIC DNA]</scope>
    <source>
        <strain evidence="3">Tu 4113</strain>
        <plasmid evidence="3">pSTRVI02</plasmid>
    </source>
</reference>
<gene>
    <name evidence="3" type="ORF">Strvi_0231</name>
</gene>
<dbReference type="PANTHER" id="PTHR24321:SF8">
    <property type="entry name" value="ESTRADIOL 17-BETA-DEHYDROGENASE 8-RELATED"/>
    <property type="match status" value="1"/>
</dbReference>
<protein>
    <submittedName>
        <fullName evidence="3">Short-chain dehydrogenase/reductase SDR</fullName>
    </submittedName>
</protein>
<dbReference type="Proteomes" id="UP000008703">
    <property type="component" value="Plasmid pSTRVI02"/>
</dbReference>
<name>G2PHK1_STRV4</name>
<evidence type="ECO:0000313" key="3">
    <source>
        <dbReference type="EMBL" id="AEM89004.1"/>
    </source>
</evidence>
<dbReference type="eggNOG" id="COG1028">
    <property type="taxonomic scope" value="Bacteria"/>
</dbReference>
<dbReference type="FunFam" id="3.40.50.720:FF:000084">
    <property type="entry name" value="Short-chain dehydrogenase reductase"/>
    <property type="match status" value="1"/>
</dbReference>
<dbReference type="InterPro" id="IPR002347">
    <property type="entry name" value="SDR_fam"/>
</dbReference>
<dbReference type="SUPFAM" id="SSF51735">
    <property type="entry name" value="NAD(P)-binding Rossmann-fold domains"/>
    <property type="match status" value="1"/>
</dbReference>
<dbReference type="CDD" id="cd05233">
    <property type="entry name" value="SDR_c"/>
    <property type="match status" value="1"/>
</dbReference>
<keyword evidence="4" id="KW-1185">Reference proteome</keyword>
<dbReference type="Gene3D" id="3.40.50.720">
    <property type="entry name" value="NAD(P)-binding Rossmann-like Domain"/>
    <property type="match status" value="1"/>
</dbReference>
<dbReference type="Pfam" id="PF13561">
    <property type="entry name" value="adh_short_C2"/>
    <property type="match status" value="1"/>
</dbReference>
<dbReference type="PRINTS" id="PR00080">
    <property type="entry name" value="SDRFAMILY"/>
</dbReference>
<sequence>MPVTDLPAPFRLDGLRALITGASRGIGQAIAATFAEAGAELALSARTTQALKPTSDLLNGHNPKRVLIGADLADRGAAEQTVNEAAAALGGLDIIVHNAGTLPQDDDGNPILAPLHKTRQRDFEHVVSVNLNATAALARAAHPHLERSDNASLVIMSSAAAVSGCPGMDAYAATKAAQLALTRSLAVGWARTGIRVNALCPGWVATDMTAAVKNVSAISDWLMAHVPLGRWATPQECAYAALYLASPASSFMTGHAMALDGGLTISEGGLAGIPKPPSPFVS</sequence>
<dbReference type="AlphaFoldDB" id="G2PHK1"/>
<dbReference type="RefSeq" id="WP_014043939.1">
    <property type="nucleotide sequence ID" value="NC_015952.1"/>
</dbReference>
<dbReference type="PANTHER" id="PTHR24321">
    <property type="entry name" value="DEHYDROGENASES, SHORT CHAIN"/>
    <property type="match status" value="1"/>
</dbReference>
<keyword evidence="3" id="KW-0614">Plasmid</keyword>
<evidence type="ECO:0000256" key="1">
    <source>
        <dbReference type="ARBA" id="ARBA00006484"/>
    </source>
</evidence>
<dbReference type="EMBL" id="CP002996">
    <property type="protein sequence ID" value="AEM89004.1"/>
    <property type="molecule type" value="Genomic_DNA"/>
</dbReference>
<geneLocation type="plasmid" evidence="3 4">
    <name>pSTRVI02</name>
</geneLocation>
<dbReference type="GO" id="GO:0016491">
    <property type="term" value="F:oxidoreductase activity"/>
    <property type="evidence" value="ECO:0007669"/>
    <property type="project" value="UniProtKB-KW"/>
</dbReference>
<evidence type="ECO:0000256" key="2">
    <source>
        <dbReference type="ARBA" id="ARBA00023002"/>
    </source>
</evidence>
<dbReference type="HOGENOM" id="CLU_010194_1_1_11"/>
<evidence type="ECO:0000313" key="4">
    <source>
        <dbReference type="Proteomes" id="UP000008703"/>
    </source>
</evidence>
<keyword evidence="2" id="KW-0560">Oxidoreductase</keyword>
<dbReference type="PRINTS" id="PR00081">
    <property type="entry name" value="GDHRDH"/>
</dbReference>